<dbReference type="NCBIfam" id="TIGR02917">
    <property type="entry name" value="PEP_TPR_lipo"/>
    <property type="match status" value="1"/>
</dbReference>
<protein>
    <submittedName>
        <fullName evidence="4">PEP-CTERM system TPR-repeat protein PrsT</fullName>
    </submittedName>
</protein>
<evidence type="ECO:0000313" key="4">
    <source>
        <dbReference type="EMBL" id="RJG23252.1"/>
    </source>
</evidence>
<reference evidence="4 5" key="1">
    <citation type="submission" date="2018-09" db="EMBL/GenBank/DDBJ databases">
        <authorList>
            <person name="Zhu H."/>
        </authorList>
    </citation>
    <scope>NUCLEOTIDE SEQUENCE [LARGE SCALE GENOMIC DNA]</scope>
    <source>
        <strain evidence="4 5">K1S02-61</strain>
    </source>
</reference>
<evidence type="ECO:0000313" key="5">
    <source>
        <dbReference type="Proteomes" id="UP000284006"/>
    </source>
</evidence>
<dbReference type="SMART" id="SM00028">
    <property type="entry name" value="TPR"/>
    <property type="match status" value="19"/>
</dbReference>
<feature type="repeat" description="TPR" evidence="3">
    <location>
        <begin position="210"/>
        <end position="243"/>
    </location>
</feature>
<keyword evidence="5" id="KW-1185">Reference proteome</keyword>
<keyword evidence="1" id="KW-0677">Repeat</keyword>
<feature type="repeat" description="TPR" evidence="3">
    <location>
        <begin position="854"/>
        <end position="887"/>
    </location>
</feature>
<feature type="repeat" description="TPR" evidence="3">
    <location>
        <begin position="618"/>
        <end position="651"/>
    </location>
</feature>
<dbReference type="InterPro" id="IPR051012">
    <property type="entry name" value="CellSynth/LPSAsmb/PSIAsmb"/>
</dbReference>
<dbReference type="SUPFAM" id="SSF48452">
    <property type="entry name" value="TPR-like"/>
    <property type="match status" value="4"/>
</dbReference>
<dbReference type="Pfam" id="PF14559">
    <property type="entry name" value="TPR_19"/>
    <property type="match status" value="5"/>
</dbReference>
<accession>A0A418Y6C6</accession>
<dbReference type="EMBL" id="QYUP01000044">
    <property type="protein sequence ID" value="RJG23252.1"/>
    <property type="molecule type" value="Genomic_DNA"/>
</dbReference>
<dbReference type="Proteomes" id="UP000284006">
    <property type="component" value="Unassembled WGS sequence"/>
</dbReference>
<dbReference type="InterPro" id="IPR014266">
    <property type="entry name" value="PEP-CTERM_TPR_PrsT"/>
</dbReference>
<feature type="repeat" description="TPR" evidence="3">
    <location>
        <begin position="142"/>
        <end position="175"/>
    </location>
</feature>
<sequence>MFTERILMGEAMQNTRKNKVVGATVASVVLVFGGLGGCGKSPETLTADARQFIQKGDNKAAVIQLKNALLKNPSDVEARLTLGNLYNKTGDPVSAEKELRKAASLGASADKTMPGIAAALFAQNELQKLLDETEPGLATASAEVLTARGDAFLALGKSEQAEGAYRAALAAAPNHPRAVIGTARLALMGAKVEEATRIAGELVSTQPNSADAWNFQASVLRAQGKKTEAIAAYDKALALEPEQRNAHVEKAFILIDLRQFDAARKEIASARNAGPNTLMVTYAQGLLDLWEGKHEAARDTAQKILGTAPGHMPSVLLAGAAEYHLGSAAAAVQHLKQYMAAVPGNDYARKLYVASLLKLGRTADALAALEPALRAKDPDEQYLTLAGEANMQAREFDKAAAYFERATVKKPDQANLHTAIALSKLGKGDRASAIEQLEVSAKLDPTSRKAGMLLALTEMRMKRYDKALAAANALEKQFPNDAVVHNLKGGIYLAKSDLANGKASLEKALVLQPGFFPAAVNLAQLYLNQNNPAAAKQQLLAFLEKNKGHGEAMNALAQLAVAARNNAEAGEWLEKAAAAKPNEVRASAQLASFYLKSGEKQKALTLARKLAASNPTHTDVLDLLGAAQMANGDFAGAVDTYSKLASAAPKSAVPRMRLANAEMARNNPAAAAAELKRAMTIDPGFIDAQVALAELAMKAGKHDEGIAIARQVQKQRPKAAVGFLLEGSLLEAQRKPALAVRPFEQALALGPNSSTMILLHGAMTRAGKAGDADARLAKWRTERPADAALMIYVSELAINKKDFPGAIRHLETVVKAAPKHAAALNNLAWAYQRVGDPRALATAEQALALSGGSPAVLDTIGFILVEQGNTARGVGYLQQAVKLAPKDPGIRFHLAQGLAKSGDKANARRELEKVLLSHQDFAEIDAAKGLYKQL</sequence>
<dbReference type="InterPro" id="IPR011990">
    <property type="entry name" value="TPR-like_helical_dom_sf"/>
</dbReference>
<proteinExistence type="predicted"/>
<keyword evidence="2 3" id="KW-0802">TPR repeat</keyword>
<comment type="caution">
    <text evidence="4">The sequence shown here is derived from an EMBL/GenBank/DDBJ whole genome shotgun (WGS) entry which is preliminary data.</text>
</comment>
<evidence type="ECO:0000256" key="2">
    <source>
        <dbReference type="ARBA" id="ARBA00022803"/>
    </source>
</evidence>
<name>A0A418Y6C6_9BURK</name>
<dbReference type="Pfam" id="PF13432">
    <property type="entry name" value="TPR_16"/>
    <property type="match status" value="5"/>
</dbReference>
<feature type="repeat" description="TPR" evidence="3">
    <location>
        <begin position="380"/>
        <end position="413"/>
    </location>
</feature>
<organism evidence="4 5">
    <name type="scientific">Massilia cavernae</name>
    <dbReference type="NCBI Taxonomy" id="2320864"/>
    <lineage>
        <taxon>Bacteria</taxon>
        <taxon>Pseudomonadati</taxon>
        <taxon>Pseudomonadota</taxon>
        <taxon>Betaproteobacteria</taxon>
        <taxon>Burkholderiales</taxon>
        <taxon>Oxalobacteraceae</taxon>
        <taxon>Telluria group</taxon>
        <taxon>Massilia</taxon>
    </lineage>
</organism>
<gene>
    <name evidence="4" type="primary">prsT</name>
    <name evidence="4" type="ORF">D3872_04780</name>
</gene>
<dbReference type="OrthoDB" id="5290951at2"/>
<evidence type="ECO:0000256" key="1">
    <source>
        <dbReference type="ARBA" id="ARBA00022737"/>
    </source>
</evidence>
<dbReference type="AlphaFoldDB" id="A0A418Y6C6"/>
<dbReference type="PANTHER" id="PTHR45586">
    <property type="entry name" value="TPR REPEAT-CONTAINING PROTEIN PA4667"/>
    <property type="match status" value="1"/>
</dbReference>
<evidence type="ECO:0000256" key="3">
    <source>
        <dbReference type="PROSITE-ProRule" id="PRU00339"/>
    </source>
</evidence>
<dbReference type="InterPro" id="IPR019734">
    <property type="entry name" value="TPR_rpt"/>
</dbReference>
<dbReference type="PROSITE" id="PS50005">
    <property type="entry name" value="TPR"/>
    <property type="match status" value="5"/>
</dbReference>
<dbReference type="PANTHER" id="PTHR45586:SF1">
    <property type="entry name" value="LIPOPOLYSACCHARIDE ASSEMBLY PROTEIN B"/>
    <property type="match status" value="1"/>
</dbReference>
<dbReference type="Gene3D" id="1.25.40.10">
    <property type="entry name" value="Tetratricopeptide repeat domain"/>
    <property type="match status" value="5"/>
</dbReference>